<feature type="non-terminal residue" evidence="1">
    <location>
        <position position="1"/>
    </location>
</feature>
<proteinExistence type="predicted"/>
<keyword evidence="1" id="KW-0378">Hydrolase</keyword>
<protein>
    <submittedName>
        <fullName evidence="1">Putative helitron helicase-like protein</fullName>
    </submittedName>
</protein>
<keyword evidence="1" id="KW-0347">Helicase</keyword>
<dbReference type="GO" id="GO:0004386">
    <property type="term" value="F:helicase activity"/>
    <property type="evidence" value="ECO:0007669"/>
    <property type="project" value="UniProtKB-KW"/>
</dbReference>
<dbReference type="PANTHER" id="PTHR10492:SF57">
    <property type="entry name" value="ATP-DEPENDENT DNA HELICASE"/>
    <property type="match status" value="1"/>
</dbReference>
<name>A0A0R0M4Z1_9MICR</name>
<dbReference type="EMBL" id="LGUB01000066">
    <property type="protein sequence ID" value="KRH94495.1"/>
    <property type="molecule type" value="Genomic_DNA"/>
</dbReference>
<gene>
    <name evidence="1" type="ORF">M153_2380005282</name>
</gene>
<accession>A0A0R0M4Z1</accession>
<dbReference type="PANTHER" id="PTHR10492">
    <property type="match status" value="1"/>
</dbReference>
<sequence>LSKVVYWFYSVENQKRGLPHIHLCVKLEESVNTVERIDQLIRAEIPGEDEPALRSIVLGKNIHGPCNVHCLVNGTCKKGFPKQVNKVTHLTTNDYPRYKRGEGQTEYNGRVYDNRYVVPYNAWLSLKYQSHINVEVSSSLLTVKYLNKYITKGYDLADVDVRTGESEVERFRNVRYLTGMEAMWRIFESALSGNHRRRSSPFDPFGC</sequence>
<reference evidence="1 2" key="1">
    <citation type="submission" date="2015-07" db="EMBL/GenBank/DDBJ databases">
        <title>The genome of Pseudoloma neurophilia, a relevant intracellular parasite of the zebrafish.</title>
        <authorList>
            <person name="Ndikumana S."/>
            <person name="Pelin A."/>
            <person name="Sanders J."/>
            <person name="Corradi N."/>
        </authorList>
    </citation>
    <scope>NUCLEOTIDE SEQUENCE [LARGE SCALE GENOMIC DNA]</scope>
    <source>
        <strain evidence="1 2">MK1</strain>
    </source>
</reference>
<keyword evidence="1" id="KW-0547">Nucleotide-binding</keyword>
<dbReference type="VEuPathDB" id="MicrosporidiaDB:M153_2380005282"/>
<evidence type="ECO:0000313" key="2">
    <source>
        <dbReference type="Proteomes" id="UP000051530"/>
    </source>
</evidence>
<keyword evidence="1" id="KW-0067">ATP-binding</keyword>
<organism evidence="1 2">
    <name type="scientific">Pseudoloma neurophilia</name>
    <dbReference type="NCBI Taxonomy" id="146866"/>
    <lineage>
        <taxon>Eukaryota</taxon>
        <taxon>Fungi</taxon>
        <taxon>Fungi incertae sedis</taxon>
        <taxon>Microsporidia</taxon>
        <taxon>Pseudoloma</taxon>
    </lineage>
</organism>
<keyword evidence="2" id="KW-1185">Reference proteome</keyword>
<dbReference type="AlphaFoldDB" id="A0A0R0M4Z1"/>
<dbReference type="Proteomes" id="UP000051530">
    <property type="component" value="Unassembled WGS sequence"/>
</dbReference>
<evidence type="ECO:0000313" key="1">
    <source>
        <dbReference type="EMBL" id="KRH94495.1"/>
    </source>
</evidence>
<dbReference type="OrthoDB" id="2437716at2759"/>
<comment type="caution">
    <text evidence="1">The sequence shown here is derived from an EMBL/GenBank/DDBJ whole genome shotgun (WGS) entry which is preliminary data.</text>
</comment>